<dbReference type="SUPFAM" id="SSF52047">
    <property type="entry name" value="RNI-like"/>
    <property type="match status" value="1"/>
</dbReference>
<accession>A0A8T2UGA2</accession>
<proteinExistence type="predicted"/>
<evidence type="ECO:0000313" key="5">
    <source>
        <dbReference type="Proteomes" id="UP000825935"/>
    </source>
</evidence>
<dbReference type="Proteomes" id="UP000825935">
    <property type="component" value="Chromosome 7"/>
</dbReference>
<dbReference type="PANTHER" id="PTHR16134:SF148">
    <property type="entry name" value="S-PHASE KINASE-ASSOCIATED PROTEIN 2, ISOFORM A"/>
    <property type="match status" value="1"/>
</dbReference>
<keyword evidence="5" id="KW-1185">Reference proteome</keyword>
<comment type="caution">
    <text evidence="4">The sequence shown here is derived from an EMBL/GenBank/DDBJ whole genome shotgun (WGS) entry which is preliminary data.</text>
</comment>
<dbReference type="PANTHER" id="PTHR16134">
    <property type="entry name" value="F-BOX/TPR REPEAT PROTEIN POF3"/>
    <property type="match status" value="1"/>
</dbReference>
<dbReference type="AlphaFoldDB" id="A0A8T2UGA2"/>
<evidence type="ECO:0000313" key="4">
    <source>
        <dbReference type="EMBL" id="KAH7433530.1"/>
    </source>
</evidence>
<dbReference type="InterPro" id="IPR041101">
    <property type="entry name" value="Transp_inhibit"/>
</dbReference>
<dbReference type="SMART" id="SM00367">
    <property type="entry name" value="LRR_CC"/>
    <property type="match status" value="5"/>
</dbReference>
<dbReference type="CDD" id="cd22159">
    <property type="entry name" value="F-box_AtTIR1-like"/>
    <property type="match status" value="1"/>
</dbReference>
<dbReference type="InterPro" id="IPR006553">
    <property type="entry name" value="Leu-rich_rpt_Cys-con_subtyp"/>
</dbReference>
<sequence length="610" mass="68918">MKKASDQDKDYSELGRETSYSLSRCKRSHAEEDESEQQKQDSPLPVTNRDLMEYVLKFITNHRDRNSVSLVCKAWNVMEATDRPRVYVGNCYAVSPERVCQRFTKFKSLTLKGKPRFADFDLLPRNWGSFALPWIKTLSESHPFLEELRLKRMTLSDDCLELISKSFPQFKSLVLISCDGFSSDGLANIAANCRQLTHLELTENILNHKTGSWLHAFPSGLTSLVSLSFEDIDHEDMDFDALEVLLSQCRGLKTLRLNRNVPLIQLQRVISICPQLVELGTGSFSPALSQKAQYTLRQSFQKCSELRTLSGFWSVAPGHLPTIYPICSNLVSLNLSYAPICDVELADLVSHCSNIQKLWLMDTVEDKGLESVAMSCKNLQDFRVYPSSTRAGQGVTEEGFMHIARGCPKLRAILYFCNQMTNAAVEVMSKNCVDLLSFRLCIMEPAKPDHTTSAPMDEGFGAIVQHCKSLRRLSLSGWLTDKAFEYIGMHAKNLERLSVAFAGESDVGLQYVLRGCMNLKKLEIRDSPFGDMALLSGLHRYESMHSLWMSNCSVTITGCQWLAKHKPRLNVEVIQKNDKDNTPNALVESVYVYRSVVGHRKDRPSFVMAL</sequence>
<dbReference type="OrthoDB" id="423607at2759"/>
<dbReference type="Gene3D" id="1.20.1280.50">
    <property type="match status" value="1"/>
</dbReference>
<feature type="compositionally biased region" description="Basic and acidic residues" evidence="1">
    <location>
        <begin position="1"/>
        <end position="16"/>
    </location>
</feature>
<organism evidence="4 5">
    <name type="scientific">Ceratopteris richardii</name>
    <name type="common">Triangle waterfern</name>
    <dbReference type="NCBI Taxonomy" id="49495"/>
    <lineage>
        <taxon>Eukaryota</taxon>
        <taxon>Viridiplantae</taxon>
        <taxon>Streptophyta</taxon>
        <taxon>Embryophyta</taxon>
        <taxon>Tracheophyta</taxon>
        <taxon>Polypodiopsida</taxon>
        <taxon>Polypodiidae</taxon>
        <taxon>Polypodiales</taxon>
        <taxon>Pteridineae</taxon>
        <taxon>Pteridaceae</taxon>
        <taxon>Parkerioideae</taxon>
        <taxon>Ceratopteris</taxon>
    </lineage>
</organism>
<dbReference type="InterPro" id="IPR041567">
    <property type="entry name" value="COI1_F-box"/>
</dbReference>
<dbReference type="GO" id="GO:0019005">
    <property type="term" value="C:SCF ubiquitin ligase complex"/>
    <property type="evidence" value="ECO:0007669"/>
    <property type="project" value="TreeGrafter"/>
</dbReference>
<dbReference type="OMA" id="VTMDGCK"/>
<dbReference type="Pfam" id="PF18511">
    <property type="entry name" value="F-box_5"/>
    <property type="match status" value="1"/>
</dbReference>
<evidence type="ECO:0000259" key="2">
    <source>
        <dbReference type="Pfam" id="PF18511"/>
    </source>
</evidence>
<name>A0A8T2UGA2_CERRI</name>
<feature type="domain" description="COI1 F-box" evidence="2">
    <location>
        <begin position="51"/>
        <end position="83"/>
    </location>
</feature>
<dbReference type="Pfam" id="PF18791">
    <property type="entry name" value="Transp_inhibit"/>
    <property type="match status" value="1"/>
</dbReference>
<feature type="domain" description="Transport inhibitor response 1" evidence="3">
    <location>
        <begin position="106"/>
        <end position="150"/>
    </location>
</feature>
<dbReference type="Gene3D" id="3.80.10.10">
    <property type="entry name" value="Ribonuclease Inhibitor"/>
    <property type="match status" value="1"/>
</dbReference>
<dbReference type="GO" id="GO:0031146">
    <property type="term" value="P:SCF-dependent proteasomal ubiquitin-dependent protein catabolic process"/>
    <property type="evidence" value="ECO:0007669"/>
    <property type="project" value="TreeGrafter"/>
</dbReference>
<reference evidence="4" key="1">
    <citation type="submission" date="2021-08" db="EMBL/GenBank/DDBJ databases">
        <title>WGS assembly of Ceratopteris richardii.</title>
        <authorList>
            <person name="Marchant D.B."/>
            <person name="Chen G."/>
            <person name="Jenkins J."/>
            <person name="Shu S."/>
            <person name="Leebens-Mack J."/>
            <person name="Grimwood J."/>
            <person name="Schmutz J."/>
            <person name="Soltis P."/>
            <person name="Soltis D."/>
            <person name="Chen Z.-H."/>
        </authorList>
    </citation>
    <scope>NUCLEOTIDE SEQUENCE</scope>
    <source>
        <strain evidence="4">Whitten #5841</strain>
        <tissue evidence="4">Leaf</tissue>
    </source>
</reference>
<feature type="region of interest" description="Disordered" evidence="1">
    <location>
        <begin position="1"/>
        <end position="44"/>
    </location>
</feature>
<gene>
    <name evidence="4" type="ORF">KP509_07G073600</name>
</gene>
<dbReference type="InterPro" id="IPR032675">
    <property type="entry name" value="LRR_dom_sf"/>
</dbReference>
<protein>
    <submittedName>
        <fullName evidence="4">Uncharacterized protein</fullName>
    </submittedName>
</protein>
<evidence type="ECO:0000259" key="3">
    <source>
        <dbReference type="Pfam" id="PF18791"/>
    </source>
</evidence>
<dbReference type="EMBL" id="CM035412">
    <property type="protein sequence ID" value="KAH7433530.1"/>
    <property type="molecule type" value="Genomic_DNA"/>
</dbReference>
<evidence type="ECO:0000256" key="1">
    <source>
        <dbReference type="SAM" id="MobiDB-lite"/>
    </source>
</evidence>